<evidence type="ECO:0000313" key="1">
    <source>
        <dbReference type="EMBL" id="MBA0660315.1"/>
    </source>
</evidence>
<accession>A0A7J8VBX8</accession>
<name>A0A7J8VBX8_9ROSI</name>
<organism evidence="1 2">
    <name type="scientific">Gossypium klotzschianum</name>
    <dbReference type="NCBI Taxonomy" id="34286"/>
    <lineage>
        <taxon>Eukaryota</taxon>
        <taxon>Viridiplantae</taxon>
        <taxon>Streptophyta</taxon>
        <taxon>Embryophyta</taxon>
        <taxon>Tracheophyta</taxon>
        <taxon>Spermatophyta</taxon>
        <taxon>Magnoliopsida</taxon>
        <taxon>eudicotyledons</taxon>
        <taxon>Gunneridae</taxon>
        <taxon>Pentapetalae</taxon>
        <taxon>rosids</taxon>
        <taxon>malvids</taxon>
        <taxon>Malvales</taxon>
        <taxon>Malvaceae</taxon>
        <taxon>Malvoideae</taxon>
        <taxon>Gossypium</taxon>
    </lineage>
</organism>
<protein>
    <recommendedName>
        <fullName evidence="3">RNase H type-1 domain-containing protein</fullName>
    </recommendedName>
</protein>
<comment type="caution">
    <text evidence="1">The sequence shown here is derived from an EMBL/GenBank/DDBJ whole genome shotgun (WGS) entry which is preliminary data.</text>
</comment>
<sequence>MFSKESNLVPARLSNANGVVNVEYGSTALGGVLRDYGGKWILGYNRRFDRVLIQTDSIEAVKAIQMFTKTSLDFALIRRIQQLLMEVGNWLL</sequence>
<keyword evidence="2" id="KW-1185">Reference proteome</keyword>
<evidence type="ECO:0000313" key="2">
    <source>
        <dbReference type="Proteomes" id="UP000593573"/>
    </source>
</evidence>
<reference evidence="1 2" key="1">
    <citation type="journal article" date="2019" name="Genome Biol. Evol.">
        <title>Insights into the evolution of the New World diploid cottons (Gossypium, subgenus Houzingenia) based on genome sequencing.</title>
        <authorList>
            <person name="Grover C.E."/>
            <person name="Arick M.A. 2nd"/>
            <person name="Thrash A."/>
            <person name="Conover J.L."/>
            <person name="Sanders W.S."/>
            <person name="Peterson D.G."/>
            <person name="Frelichowski J.E."/>
            <person name="Scheffler J.A."/>
            <person name="Scheffler B.E."/>
            <person name="Wendel J.F."/>
        </authorList>
    </citation>
    <scope>NUCLEOTIDE SEQUENCE [LARGE SCALE GENOMIC DNA]</scope>
    <source>
        <strain evidence="1">57</strain>
        <tissue evidence="1">Leaf</tissue>
    </source>
</reference>
<dbReference type="Proteomes" id="UP000593573">
    <property type="component" value="Unassembled WGS sequence"/>
</dbReference>
<dbReference type="AlphaFoldDB" id="A0A7J8VBX8"/>
<dbReference type="OrthoDB" id="961708at2759"/>
<proteinExistence type="predicted"/>
<evidence type="ECO:0008006" key="3">
    <source>
        <dbReference type="Google" id="ProtNLM"/>
    </source>
</evidence>
<dbReference type="EMBL" id="JABFAB010000009">
    <property type="protein sequence ID" value="MBA0660315.1"/>
    <property type="molecule type" value="Genomic_DNA"/>
</dbReference>
<gene>
    <name evidence="1" type="ORF">Goklo_012351</name>
</gene>